<dbReference type="EMBL" id="CP004338">
    <property type="protein sequence ID" value="AHH07827.1"/>
    <property type="molecule type" value="Genomic_DNA"/>
</dbReference>
<keyword evidence="1" id="KW-0614">Plasmid</keyword>
<dbReference type="AlphaFoldDB" id="W5SLP9"/>
<geneLocation type="plasmid" evidence="1">
    <name>unnamed</name>
</geneLocation>
<accession>W5SLP9</accession>
<gene>
    <name evidence="1" type="ORF">BCD_1761</name>
</gene>
<dbReference type="HOGENOM" id="CLU_3180878_0_0_12"/>
<reference evidence="1" key="1">
    <citation type="submission" date="2013-02" db="EMBL/GenBank/DDBJ databases">
        <title>Comparative genomics of Borrelia species.</title>
        <authorList>
            <person name="Schwan T.G."/>
            <person name="Raffel S.J."/>
            <person name="Porcella S.F."/>
        </authorList>
    </citation>
    <scope>NUCLEOTIDE SEQUENCE</scope>
    <source>
        <strain evidence="1">DOU</strain>
        <plasmid evidence="1">unnamed</plasmid>
    </source>
</reference>
<proteinExistence type="predicted"/>
<sequence>MFILFIFCLSIFSLFCCCTNFEKQKENRRDKVREERDEKVISGDGM</sequence>
<name>W5SLP9_9SPIR</name>
<evidence type="ECO:0000313" key="1">
    <source>
        <dbReference type="EMBL" id="AHH07827.1"/>
    </source>
</evidence>
<protein>
    <submittedName>
        <fullName evidence="1">Uncharacterized protein</fullName>
    </submittedName>
</protein>
<organism evidence="1">
    <name type="scientific">Borrelia crocidurae DOU</name>
    <dbReference type="NCBI Taxonomy" id="1293575"/>
    <lineage>
        <taxon>Bacteria</taxon>
        <taxon>Pseudomonadati</taxon>
        <taxon>Spirochaetota</taxon>
        <taxon>Spirochaetia</taxon>
        <taxon>Spirochaetales</taxon>
        <taxon>Borreliaceae</taxon>
        <taxon>Borrelia</taxon>
    </lineage>
</organism>